<dbReference type="FunFam" id="3.30.230.10:FF:000014">
    <property type="entry name" value="DNA mismatch repair protein Mlh1"/>
    <property type="match status" value="1"/>
</dbReference>
<dbReference type="InterPro" id="IPR014721">
    <property type="entry name" value="Ribsml_uS5_D2-typ_fold_subgr"/>
</dbReference>
<dbReference type="Gene3D" id="3.30.230.10">
    <property type="match status" value="1"/>
</dbReference>
<evidence type="ECO:0000313" key="8">
    <source>
        <dbReference type="EMBL" id="CCE73146.1"/>
    </source>
</evidence>
<dbReference type="GO" id="GO:0006298">
    <property type="term" value="P:mismatch repair"/>
    <property type="evidence" value="ECO:0007669"/>
    <property type="project" value="InterPro"/>
</dbReference>
<dbReference type="HOGENOM" id="CLU_004131_2_0_1"/>
<dbReference type="Proteomes" id="UP000005222">
    <property type="component" value="Chromosome B"/>
</dbReference>
<dbReference type="SUPFAM" id="SSF55874">
    <property type="entry name" value="ATPase domain of HSP90 chaperone/DNA topoisomerase II/histidine kinase"/>
    <property type="match status" value="1"/>
</dbReference>
<dbReference type="EMBL" id="FO082058">
    <property type="protein sequence ID" value="CCE73146.1"/>
    <property type="molecule type" value="Genomic_DNA"/>
</dbReference>
<dbReference type="CDD" id="cd16926">
    <property type="entry name" value="HATPase_MutL-MLH-PMS-like"/>
    <property type="match status" value="1"/>
</dbReference>
<evidence type="ECO:0000313" key="9">
    <source>
        <dbReference type="Proteomes" id="UP000005222"/>
    </source>
</evidence>
<dbReference type="InterPro" id="IPR036890">
    <property type="entry name" value="HATPase_C_sf"/>
</dbReference>
<dbReference type="STRING" id="559304.G8YT95"/>
<dbReference type="GO" id="GO:0140664">
    <property type="term" value="F:ATP-dependent DNA damage sensor activity"/>
    <property type="evidence" value="ECO:0007669"/>
    <property type="project" value="InterPro"/>
</dbReference>
<keyword evidence="3" id="KW-0227">DNA damage</keyword>
<gene>
    <name evidence="8" type="primary">Piso0_000167</name>
    <name evidence="8" type="ORF">GNLVRS01_PISO0B03565g</name>
</gene>
<dbReference type="PROSITE" id="PS00058">
    <property type="entry name" value="DNA_MISMATCH_REPAIR_1"/>
    <property type="match status" value="1"/>
</dbReference>
<dbReference type="AlphaFoldDB" id="G8YT95"/>
<dbReference type="eggNOG" id="KOG1979">
    <property type="taxonomic scope" value="Eukaryota"/>
</dbReference>
<dbReference type="FunCoup" id="G8YT95">
    <property type="interactions" value="1281"/>
</dbReference>
<feature type="region of interest" description="Disordered" evidence="6">
    <location>
        <begin position="374"/>
        <end position="401"/>
    </location>
</feature>
<dbReference type="Pfam" id="PF16413">
    <property type="entry name" value="Mlh1_C"/>
    <property type="match status" value="1"/>
</dbReference>
<reference evidence="8 9" key="1">
    <citation type="journal article" date="2012" name="G3 (Bethesda)">
        <title>Pichia sorbitophila, an interspecies yeast hybrid reveals early steps of genome resolution following polyploidization.</title>
        <authorList>
            <person name="Leh Louis V."/>
            <person name="Despons L."/>
            <person name="Friedrich A."/>
            <person name="Martin T."/>
            <person name="Durrens P."/>
            <person name="Casaregola S."/>
            <person name="Neuveglise C."/>
            <person name="Fairhead C."/>
            <person name="Marck C."/>
            <person name="Cruz J.A."/>
            <person name="Straub M.L."/>
            <person name="Kugler V."/>
            <person name="Sacerdot C."/>
            <person name="Uzunov Z."/>
            <person name="Thierry A."/>
            <person name="Weiss S."/>
            <person name="Bleykasten C."/>
            <person name="De Montigny J."/>
            <person name="Jacques N."/>
            <person name="Jung P."/>
            <person name="Lemaire M."/>
            <person name="Mallet S."/>
            <person name="Morel G."/>
            <person name="Richard G.F."/>
            <person name="Sarkar A."/>
            <person name="Savel G."/>
            <person name="Schacherer J."/>
            <person name="Seret M.L."/>
            <person name="Talla E."/>
            <person name="Samson G."/>
            <person name="Jubin C."/>
            <person name="Poulain J."/>
            <person name="Vacherie B."/>
            <person name="Barbe V."/>
            <person name="Pelletier E."/>
            <person name="Sherman D.J."/>
            <person name="Westhof E."/>
            <person name="Weissenbach J."/>
            <person name="Baret P.V."/>
            <person name="Wincker P."/>
            <person name="Gaillardin C."/>
            <person name="Dujon B."/>
            <person name="Souciet J.L."/>
        </authorList>
    </citation>
    <scope>NUCLEOTIDE SEQUENCE [LARGE SCALE GENOMIC DNA]</scope>
    <source>
        <strain evidence="9">ATCC MYA-4447 / BCRC 22081 / CBS 7064 / NBRC 10061 / NRRL Y-12695</strain>
    </source>
</reference>
<dbReference type="GO" id="GO:0005524">
    <property type="term" value="F:ATP binding"/>
    <property type="evidence" value="ECO:0007669"/>
    <property type="project" value="InterPro"/>
</dbReference>
<dbReference type="OrthoDB" id="10263226at2759"/>
<dbReference type="PANTHER" id="PTHR10073:SF12">
    <property type="entry name" value="DNA MISMATCH REPAIR PROTEIN MLH1"/>
    <property type="match status" value="1"/>
</dbReference>
<proteinExistence type="inferred from homology"/>
<evidence type="ECO:0000256" key="1">
    <source>
        <dbReference type="ARBA" id="ARBA00004123"/>
    </source>
</evidence>
<evidence type="ECO:0000259" key="7">
    <source>
        <dbReference type="SMART" id="SM01340"/>
    </source>
</evidence>
<dbReference type="Pfam" id="PF13589">
    <property type="entry name" value="HATPase_c_3"/>
    <property type="match status" value="1"/>
</dbReference>
<dbReference type="Pfam" id="PF01119">
    <property type="entry name" value="DNA_mis_repair"/>
    <property type="match status" value="1"/>
</dbReference>
<dbReference type="Gene3D" id="3.30.565.10">
    <property type="entry name" value="Histidine kinase-like ATPase, C-terminal domain"/>
    <property type="match status" value="1"/>
</dbReference>
<dbReference type="GO" id="GO:0032389">
    <property type="term" value="C:MutLalpha complex"/>
    <property type="evidence" value="ECO:0007669"/>
    <property type="project" value="TreeGrafter"/>
</dbReference>
<dbReference type="NCBIfam" id="TIGR00585">
    <property type="entry name" value="mutl"/>
    <property type="match status" value="1"/>
</dbReference>
<keyword evidence="5" id="KW-0539">Nucleus</keyword>
<dbReference type="SUPFAM" id="SSF54211">
    <property type="entry name" value="Ribosomal protein S5 domain 2-like"/>
    <property type="match status" value="1"/>
</dbReference>
<dbReference type="InterPro" id="IPR002099">
    <property type="entry name" value="MutL/Mlh/PMS"/>
</dbReference>
<evidence type="ECO:0000256" key="4">
    <source>
        <dbReference type="ARBA" id="ARBA00023204"/>
    </source>
</evidence>
<organism evidence="8 9">
    <name type="scientific">Pichia sorbitophila (strain ATCC MYA-4447 / BCRC 22081 / CBS 7064 / NBRC 10061 / NRRL Y-12695)</name>
    <name type="common">Hybrid yeast</name>
    <dbReference type="NCBI Taxonomy" id="559304"/>
    <lineage>
        <taxon>Eukaryota</taxon>
        <taxon>Fungi</taxon>
        <taxon>Dikarya</taxon>
        <taxon>Ascomycota</taxon>
        <taxon>Saccharomycotina</taxon>
        <taxon>Pichiomycetes</taxon>
        <taxon>Debaryomycetaceae</taxon>
        <taxon>Millerozyma</taxon>
    </lineage>
</organism>
<feature type="region of interest" description="Disordered" evidence="6">
    <location>
        <begin position="424"/>
        <end position="463"/>
    </location>
</feature>
<name>G8YT95_PICSO</name>
<dbReference type="InterPro" id="IPR032189">
    <property type="entry name" value="Mlh1_C"/>
</dbReference>
<dbReference type="GO" id="GO:0016887">
    <property type="term" value="F:ATP hydrolysis activity"/>
    <property type="evidence" value="ECO:0007669"/>
    <property type="project" value="InterPro"/>
</dbReference>
<dbReference type="InterPro" id="IPR013507">
    <property type="entry name" value="DNA_mismatch_S5_2-like"/>
</dbReference>
<keyword evidence="9" id="KW-1185">Reference proteome</keyword>
<evidence type="ECO:0000256" key="5">
    <source>
        <dbReference type="ARBA" id="ARBA00023242"/>
    </source>
</evidence>
<protein>
    <submittedName>
        <fullName evidence="8">Piso0_000167 protein</fullName>
    </submittedName>
</protein>
<accession>G8YT95</accession>
<dbReference type="SMART" id="SM01340">
    <property type="entry name" value="DNA_mis_repair"/>
    <property type="match status" value="1"/>
</dbReference>
<evidence type="ECO:0000256" key="6">
    <source>
        <dbReference type="SAM" id="MobiDB-lite"/>
    </source>
</evidence>
<dbReference type="InterPro" id="IPR014762">
    <property type="entry name" value="DNA_mismatch_repair_CS"/>
</dbReference>
<sequence>MAQSLSKASTDARRIKRLDDSVVNRIAAGEIIIQPANALKELLENSIDAGSTMIEILVKEGGLKLLQITDNGHGIDKDDMKILCERFTTSKIETYHDLERISTYGFRGEALASISHISRLSVTSKTKASPLAYKCQYVNGQLANSNGRSDPNAEPKPVAGKDGTQITVEDLFYNVPSRLKSFRSKSDEFSKIVDVVTRYAVHTNQVGFSCKKFGEPYLVLSTRPQATTEEKIRSLYGSEVASELLNLNLTSEELSGVDRSPTQDFGLLEVTGFVSNSSYLNKKKITHIFFINDRLVSCNPLKRIINSVYQFFLPKGSHPFVYLSLKIKPENIDVNIHPTKRELRFLYEDDIMEIIRDKLHSLLAATDSSRKFRSQNAISSSKRRPDFDEPDSSSYATHQPIKKYRQENRLVRVDASQAKLESFLNKESSATEETSSPGGAQNLSSSKQDDEVSVGPDANMAQSSYSYNDTEWTDVKLSSIISLKKSVSESADRDLTNIFSNCSYVGIVDEKKRLCCFQSDVRLYVCDYGAVLNELFYQMTLDNFMNYGEMRLVDGVALEEILSALYKSTDEQLKPIEEVILSIWEMKEMFETYFKIKIFEHEGEHRVSCLPLIAKDITFSMSKLPFFFYRLGSLIDYEDEKACLEGIIRELALLHIPEPLVSDEDSEDSSVEHDNNLLSKKEALEHYLEHRVFPLLKQKFLAPKEVDSAVVQIADLPGLYKVFERC</sequence>
<dbReference type="InterPro" id="IPR038973">
    <property type="entry name" value="MutL/Mlh/Pms-like"/>
</dbReference>
<comment type="similarity">
    <text evidence="2">Belongs to the DNA mismatch repair MutL/HexB family.</text>
</comment>
<comment type="subcellular location">
    <subcellularLocation>
        <location evidence="1">Nucleus</location>
    </subcellularLocation>
</comment>
<dbReference type="OMA" id="MCLIQHE"/>
<feature type="domain" description="DNA mismatch repair protein S5" evidence="7">
    <location>
        <begin position="232"/>
        <end position="364"/>
    </location>
</feature>
<dbReference type="InParanoid" id="G8YT95"/>
<dbReference type="PANTHER" id="PTHR10073">
    <property type="entry name" value="DNA MISMATCH REPAIR PROTEIN MLH, PMS, MUTL"/>
    <property type="match status" value="1"/>
</dbReference>
<dbReference type="GO" id="GO:0030983">
    <property type="term" value="F:mismatched DNA binding"/>
    <property type="evidence" value="ECO:0007669"/>
    <property type="project" value="InterPro"/>
</dbReference>
<evidence type="ECO:0000256" key="3">
    <source>
        <dbReference type="ARBA" id="ARBA00022763"/>
    </source>
</evidence>
<dbReference type="GO" id="GO:0061982">
    <property type="term" value="P:meiosis I cell cycle process"/>
    <property type="evidence" value="ECO:0007669"/>
    <property type="project" value="UniProtKB-ARBA"/>
</dbReference>
<feature type="compositionally biased region" description="Polar residues" evidence="6">
    <location>
        <begin position="425"/>
        <end position="446"/>
    </location>
</feature>
<evidence type="ECO:0000256" key="2">
    <source>
        <dbReference type="ARBA" id="ARBA00006082"/>
    </source>
</evidence>
<dbReference type="FunFam" id="3.30.565.10:FF:000109">
    <property type="entry name" value="Related to MLH1-DNA mismatch repair protein"/>
    <property type="match status" value="1"/>
</dbReference>
<keyword evidence="4" id="KW-0234">DNA repair</keyword>
<dbReference type="InterPro" id="IPR020568">
    <property type="entry name" value="Ribosomal_Su5_D2-typ_SF"/>
</dbReference>